<dbReference type="Proteomes" id="UP000827724">
    <property type="component" value="Unassembled WGS sequence"/>
</dbReference>
<dbReference type="EMBL" id="JAIWOZ010000001">
    <property type="protein sequence ID" value="KAH6610366.1"/>
    <property type="molecule type" value="Genomic_DNA"/>
</dbReference>
<evidence type="ECO:0000313" key="3">
    <source>
        <dbReference type="Proteomes" id="UP000827724"/>
    </source>
</evidence>
<protein>
    <recommendedName>
        <fullName evidence="4">DRBM domain-containing protein</fullName>
    </recommendedName>
</protein>
<organism evidence="2 3">
    <name type="scientific">Trichoderma cornu-damae</name>
    <dbReference type="NCBI Taxonomy" id="654480"/>
    <lineage>
        <taxon>Eukaryota</taxon>
        <taxon>Fungi</taxon>
        <taxon>Dikarya</taxon>
        <taxon>Ascomycota</taxon>
        <taxon>Pezizomycotina</taxon>
        <taxon>Sordariomycetes</taxon>
        <taxon>Hypocreomycetidae</taxon>
        <taxon>Hypocreales</taxon>
        <taxon>Hypocreaceae</taxon>
        <taxon>Trichoderma</taxon>
    </lineage>
</organism>
<proteinExistence type="predicted"/>
<comment type="caution">
    <text evidence="2">The sequence shown here is derived from an EMBL/GenBank/DDBJ whole genome shotgun (WGS) entry which is preliminary data.</text>
</comment>
<name>A0A9P8QS74_9HYPO</name>
<dbReference type="SUPFAM" id="SSF54768">
    <property type="entry name" value="dsRNA-binding domain-like"/>
    <property type="match status" value="1"/>
</dbReference>
<dbReference type="OrthoDB" id="5222339at2759"/>
<feature type="region of interest" description="Disordered" evidence="1">
    <location>
        <begin position="156"/>
        <end position="216"/>
    </location>
</feature>
<evidence type="ECO:0000313" key="2">
    <source>
        <dbReference type="EMBL" id="KAH6610366.1"/>
    </source>
</evidence>
<dbReference type="CDD" id="cd00048">
    <property type="entry name" value="DSRM_SF"/>
    <property type="match status" value="1"/>
</dbReference>
<reference evidence="2" key="1">
    <citation type="submission" date="2021-08" db="EMBL/GenBank/DDBJ databases">
        <title>Chromosome-Level Trichoderma cornu-damae using Hi-C Data.</title>
        <authorList>
            <person name="Kim C.S."/>
        </authorList>
    </citation>
    <scope>NUCLEOTIDE SEQUENCE</scope>
    <source>
        <strain evidence="2">KA19-0412C</strain>
    </source>
</reference>
<gene>
    <name evidence="2" type="ORF">Trco_000386</name>
</gene>
<accession>A0A9P8QS74</accession>
<sequence length="317" mass="34074">MGRDNKQGVPVPVPVPVPWDRLKAWIEAQEVGEQLGHPSITKEQAAALSRLVDFLDGPEPDVSDRDYVSLLMHQAQHRNFHHHYQELEPVDVPVDGVFSLRWRTVCFLTYADKGFPCLGHGLYQGQDPPLFKSKKMSKQYAAKYALAYIHSHPPPGNASSIAPTPASGGAPLGPVPGGGSDAGISPSPSAPLPGGVPVASPSPSPSTTPESGFYADGRLPSVLEQVSLEANRLNFGCPKYDIGPDPNQPGCFAGKPIFPNGGRIPPNLGYVSGVSTKGQAKELIAEELLRFFKDQFKIRQDIVASFREPGDSPVENE</sequence>
<dbReference type="AlphaFoldDB" id="A0A9P8QS74"/>
<evidence type="ECO:0000256" key="1">
    <source>
        <dbReference type="SAM" id="MobiDB-lite"/>
    </source>
</evidence>
<evidence type="ECO:0008006" key="4">
    <source>
        <dbReference type="Google" id="ProtNLM"/>
    </source>
</evidence>
<keyword evidence="3" id="KW-1185">Reference proteome</keyword>